<protein>
    <submittedName>
        <fullName evidence="2">Glycoside hydrolase</fullName>
    </submittedName>
</protein>
<keyword evidence="3" id="KW-1185">Reference proteome</keyword>
<gene>
    <name evidence="2" type="ORF">NA57DRAFT_59015</name>
</gene>
<dbReference type="EMBL" id="ML978130">
    <property type="protein sequence ID" value="KAF2095950.1"/>
    <property type="molecule type" value="Genomic_DNA"/>
</dbReference>
<accession>A0A9P4M3P7</accession>
<dbReference type="InterPro" id="IPR005197">
    <property type="entry name" value="Glyco_hydro_71"/>
</dbReference>
<dbReference type="Pfam" id="PF03659">
    <property type="entry name" value="Glyco_hydro_71"/>
    <property type="match status" value="1"/>
</dbReference>
<dbReference type="Proteomes" id="UP000799772">
    <property type="component" value="Unassembled WGS sequence"/>
</dbReference>
<evidence type="ECO:0000313" key="2">
    <source>
        <dbReference type="EMBL" id="KAF2095950.1"/>
    </source>
</evidence>
<dbReference type="GO" id="GO:0051118">
    <property type="term" value="F:glucan endo-1,3-alpha-glucosidase activity"/>
    <property type="evidence" value="ECO:0007669"/>
    <property type="project" value="InterPro"/>
</dbReference>
<reference evidence="2" key="1">
    <citation type="journal article" date="2020" name="Stud. Mycol.">
        <title>101 Dothideomycetes genomes: a test case for predicting lifestyles and emergence of pathogens.</title>
        <authorList>
            <person name="Haridas S."/>
            <person name="Albert R."/>
            <person name="Binder M."/>
            <person name="Bloem J."/>
            <person name="Labutti K."/>
            <person name="Salamov A."/>
            <person name="Andreopoulos B."/>
            <person name="Baker S."/>
            <person name="Barry K."/>
            <person name="Bills G."/>
            <person name="Bluhm B."/>
            <person name="Cannon C."/>
            <person name="Castanera R."/>
            <person name="Culley D."/>
            <person name="Daum C."/>
            <person name="Ezra D."/>
            <person name="Gonzalez J."/>
            <person name="Henrissat B."/>
            <person name="Kuo A."/>
            <person name="Liang C."/>
            <person name="Lipzen A."/>
            <person name="Lutzoni F."/>
            <person name="Magnuson J."/>
            <person name="Mondo S."/>
            <person name="Nolan M."/>
            <person name="Ohm R."/>
            <person name="Pangilinan J."/>
            <person name="Park H.-J."/>
            <person name="Ramirez L."/>
            <person name="Alfaro M."/>
            <person name="Sun H."/>
            <person name="Tritt A."/>
            <person name="Yoshinaga Y."/>
            <person name="Zwiers L.-H."/>
            <person name="Turgeon B."/>
            <person name="Goodwin S."/>
            <person name="Spatafora J."/>
            <person name="Crous P."/>
            <person name="Grigoriev I."/>
        </authorList>
    </citation>
    <scope>NUCLEOTIDE SEQUENCE</scope>
    <source>
        <strain evidence="2">CBS 133067</strain>
    </source>
</reference>
<dbReference type="AlphaFoldDB" id="A0A9P4M3P7"/>
<dbReference type="OrthoDB" id="3257981at2759"/>
<feature type="chain" id="PRO_5040305595" evidence="1">
    <location>
        <begin position="18"/>
        <end position="425"/>
    </location>
</feature>
<sequence length="425" mass="45823">MLCILFIVASLAWRGAAQSVFAHVIVGNTYSYTQDSWAADIKKAAAASIDGFALNIGYTDTTNSNGMVQNQLNNAYNAADAAGFKMFISFDYAAEGAWDENTVISTIQAYSGRSSQFLYGNNQPLVSTFEGPNNAPDWSTIKSQTNCFFMPDYSSQGATGAANEPNIDGLLSWDAWPNGANDMTDSDDKAYVAALNGKPYMMPVSPWFYTNLPAYNKNWLWRGDDLWHDRWQQVLDVNPSLVEILTWNDYGESHYISSPQSEAELPTGSNVYVDGMPHDAWQKDLPYYIAAYKKQPAPSEPHVTVWYRLNPGTACSADGTTCNTITQGQTEVPPQNCDIDAVFFTAFVPSTVTATVSVTIGGGSSQSVTASSPGIFHSSVPFSGQTGNVTISVSGSDGSTIGPVEGAAITSQCQNVNWNAWVGGS</sequence>
<dbReference type="Gene3D" id="3.20.20.80">
    <property type="entry name" value="Glycosidases"/>
    <property type="match status" value="1"/>
</dbReference>
<dbReference type="CDD" id="cd11577">
    <property type="entry name" value="GH71"/>
    <property type="match status" value="1"/>
</dbReference>
<proteinExistence type="predicted"/>
<feature type="signal peptide" evidence="1">
    <location>
        <begin position="1"/>
        <end position="17"/>
    </location>
</feature>
<name>A0A9P4M3P7_9PEZI</name>
<organism evidence="2 3">
    <name type="scientific">Rhizodiscina lignyota</name>
    <dbReference type="NCBI Taxonomy" id="1504668"/>
    <lineage>
        <taxon>Eukaryota</taxon>
        <taxon>Fungi</taxon>
        <taxon>Dikarya</taxon>
        <taxon>Ascomycota</taxon>
        <taxon>Pezizomycotina</taxon>
        <taxon>Dothideomycetes</taxon>
        <taxon>Pleosporomycetidae</taxon>
        <taxon>Aulographales</taxon>
        <taxon>Rhizodiscinaceae</taxon>
        <taxon>Rhizodiscina</taxon>
    </lineage>
</organism>
<evidence type="ECO:0000313" key="3">
    <source>
        <dbReference type="Proteomes" id="UP000799772"/>
    </source>
</evidence>
<comment type="caution">
    <text evidence="2">The sequence shown here is derived from an EMBL/GenBank/DDBJ whole genome shotgun (WGS) entry which is preliminary data.</text>
</comment>
<keyword evidence="2" id="KW-0378">Hydrolase</keyword>
<evidence type="ECO:0000256" key="1">
    <source>
        <dbReference type="SAM" id="SignalP"/>
    </source>
</evidence>
<keyword evidence="1" id="KW-0732">Signal</keyword>